<comment type="caution">
    <text evidence="1">The sequence shown here is derived from an EMBL/GenBank/DDBJ whole genome shotgun (WGS) entry which is preliminary data.</text>
</comment>
<gene>
    <name evidence="1" type="ORF">CBM2594_U10198</name>
</gene>
<accession>A0A7Z7NQ89</accession>
<dbReference type="EMBL" id="OGUU01000045">
    <property type="protein sequence ID" value="SPC25697.1"/>
    <property type="molecule type" value="Genomic_DNA"/>
</dbReference>
<protein>
    <submittedName>
        <fullName evidence="1">Uncharacterized protein</fullName>
    </submittedName>
</protein>
<dbReference type="AlphaFoldDB" id="A0A7Z7NQ89"/>
<dbReference type="Proteomes" id="UP000257139">
    <property type="component" value="Unassembled WGS sequence"/>
</dbReference>
<name>A0A7Z7NQ89_9BURK</name>
<proteinExistence type="predicted"/>
<evidence type="ECO:0000313" key="2">
    <source>
        <dbReference type="Proteomes" id="UP000257139"/>
    </source>
</evidence>
<evidence type="ECO:0000313" key="1">
    <source>
        <dbReference type="EMBL" id="SPC25697.1"/>
    </source>
</evidence>
<sequence>MTSPQTELWVVSVVDLSGVPKSVISPSRDEATSHFLHLAYLFAHATPDQGLRVVGDDEDAALAGMHLIWESDDGAAVCLVSLTRAAVIGSAVGWSAPSRQSQMFVRIAAEAQAALDITAGHLDPREVDRLSNSAAVFALTRPLASLLAAGDEREVPAIELTRARAMWKEMKAVDQYIEMKAVLR</sequence>
<organism evidence="1 2">
    <name type="scientific">Cupriavidus taiwanensis</name>
    <dbReference type="NCBI Taxonomy" id="164546"/>
    <lineage>
        <taxon>Bacteria</taxon>
        <taxon>Pseudomonadati</taxon>
        <taxon>Pseudomonadota</taxon>
        <taxon>Betaproteobacteria</taxon>
        <taxon>Burkholderiales</taxon>
        <taxon>Burkholderiaceae</taxon>
        <taxon>Cupriavidus</taxon>
    </lineage>
</organism>
<reference evidence="1 2" key="1">
    <citation type="submission" date="2018-01" db="EMBL/GenBank/DDBJ databases">
        <authorList>
            <person name="Clerissi C."/>
        </authorList>
    </citation>
    <scope>NUCLEOTIDE SEQUENCE [LARGE SCALE GENOMIC DNA]</scope>
    <source>
        <strain evidence="1">Cupriavidus taiwanensis STM 6021</strain>
    </source>
</reference>